<keyword evidence="2" id="KW-1185">Reference proteome</keyword>
<reference evidence="1" key="1">
    <citation type="submission" date="2020-04" db="EMBL/GenBank/DDBJ databases">
        <authorList>
            <person name="Alioto T."/>
            <person name="Alioto T."/>
            <person name="Gomez Garrido J."/>
        </authorList>
    </citation>
    <scope>NUCLEOTIDE SEQUENCE</scope>
    <source>
        <strain evidence="1">A484AB</strain>
    </source>
</reference>
<evidence type="ECO:0000313" key="1">
    <source>
        <dbReference type="EMBL" id="CAB3982873.1"/>
    </source>
</evidence>
<proteinExistence type="predicted"/>
<name>A0A6S7FYY0_PARCT</name>
<dbReference type="OrthoDB" id="10646130at2759"/>
<sequence>MDRYLVDEFFPYVRAIYAVSMKTFTSVEDVFHLVMHAVEKLHLTKDDVGQWMRPKVKAKRSAQLFIVFIVHKALGVIAEAQLSDPPSDSNMCELVAQVNGRREEFKSSFINQPTKVSCLKVSRHIFTKDLLDQIDKLFEGEQPQEEGQQECHRCKTKDFAIQERDEEIKQLKDMYDSKIKRLGANLEAQVKESERQRVAFEKKISDVNAKHGQALKKVEVGKQKQIEFRNNCSGNVAQAFSSISHDIRETQACAGSEPAISQSLDDSG</sequence>
<organism evidence="1 2">
    <name type="scientific">Paramuricea clavata</name>
    <name type="common">Red gorgonian</name>
    <name type="synonym">Violescent sea-whip</name>
    <dbReference type="NCBI Taxonomy" id="317549"/>
    <lineage>
        <taxon>Eukaryota</taxon>
        <taxon>Metazoa</taxon>
        <taxon>Cnidaria</taxon>
        <taxon>Anthozoa</taxon>
        <taxon>Octocorallia</taxon>
        <taxon>Malacalcyonacea</taxon>
        <taxon>Plexauridae</taxon>
        <taxon>Paramuricea</taxon>
    </lineage>
</organism>
<dbReference type="EMBL" id="CACRXK020000549">
    <property type="protein sequence ID" value="CAB3982873.1"/>
    <property type="molecule type" value="Genomic_DNA"/>
</dbReference>
<protein>
    <submittedName>
        <fullName evidence="1">Uncharacterized protein</fullName>
    </submittedName>
</protein>
<evidence type="ECO:0000313" key="2">
    <source>
        <dbReference type="Proteomes" id="UP001152795"/>
    </source>
</evidence>
<dbReference type="AlphaFoldDB" id="A0A6S7FYY0"/>
<dbReference type="Proteomes" id="UP001152795">
    <property type="component" value="Unassembled WGS sequence"/>
</dbReference>
<gene>
    <name evidence="1" type="ORF">PACLA_8A087796</name>
</gene>
<accession>A0A6S7FYY0</accession>
<comment type="caution">
    <text evidence="1">The sequence shown here is derived from an EMBL/GenBank/DDBJ whole genome shotgun (WGS) entry which is preliminary data.</text>
</comment>